<keyword evidence="3" id="KW-1185">Reference proteome</keyword>
<dbReference type="InterPro" id="IPR029045">
    <property type="entry name" value="ClpP/crotonase-like_dom_sf"/>
</dbReference>
<accession>A0ABW9E302</accession>
<evidence type="ECO:0000313" key="2">
    <source>
        <dbReference type="EMBL" id="MFM0640536.1"/>
    </source>
</evidence>
<dbReference type="RefSeq" id="WP_408339230.1">
    <property type="nucleotide sequence ID" value="NZ_JAQQCF010000029.1"/>
</dbReference>
<evidence type="ECO:0000313" key="3">
    <source>
        <dbReference type="Proteomes" id="UP001629432"/>
    </source>
</evidence>
<dbReference type="Proteomes" id="UP001629432">
    <property type="component" value="Unassembled WGS sequence"/>
</dbReference>
<dbReference type="PANTHER" id="PTHR43459">
    <property type="entry name" value="ENOYL-COA HYDRATASE"/>
    <property type="match status" value="1"/>
</dbReference>
<dbReference type="SUPFAM" id="SSF52096">
    <property type="entry name" value="ClpP/crotonase"/>
    <property type="match status" value="1"/>
</dbReference>
<dbReference type="Gene3D" id="3.90.226.10">
    <property type="entry name" value="2-enoyl-CoA Hydratase, Chain A, domain 1"/>
    <property type="match status" value="1"/>
</dbReference>
<proteinExistence type="inferred from homology"/>
<protein>
    <submittedName>
        <fullName evidence="2">Enoyl-CoA hydratase-related protein</fullName>
    </submittedName>
</protein>
<dbReference type="InterPro" id="IPR014748">
    <property type="entry name" value="Enoyl-CoA_hydra_C"/>
</dbReference>
<dbReference type="CDD" id="cd06558">
    <property type="entry name" value="crotonase-like"/>
    <property type="match status" value="1"/>
</dbReference>
<organism evidence="2 3">
    <name type="scientific">Paraburkholderia metrosideri</name>
    <dbReference type="NCBI Taxonomy" id="580937"/>
    <lineage>
        <taxon>Bacteria</taxon>
        <taxon>Pseudomonadati</taxon>
        <taxon>Pseudomonadota</taxon>
        <taxon>Betaproteobacteria</taxon>
        <taxon>Burkholderiales</taxon>
        <taxon>Burkholderiaceae</taxon>
        <taxon>Paraburkholderia</taxon>
    </lineage>
</organism>
<comment type="similarity">
    <text evidence="1">Belongs to the enoyl-CoA hydratase/isomerase family.</text>
</comment>
<dbReference type="InterPro" id="IPR001753">
    <property type="entry name" value="Enoyl-CoA_hydra/iso"/>
</dbReference>
<gene>
    <name evidence="2" type="ORF">PQQ63_27940</name>
</gene>
<comment type="caution">
    <text evidence="2">The sequence shown here is derived from an EMBL/GenBank/DDBJ whole genome shotgun (WGS) entry which is preliminary data.</text>
</comment>
<evidence type="ECO:0000256" key="1">
    <source>
        <dbReference type="ARBA" id="ARBA00005254"/>
    </source>
</evidence>
<dbReference type="Gene3D" id="1.10.12.10">
    <property type="entry name" value="Lyase 2-enoyl-coa Hydratase, Chain A, domain 2"/>
    <property type="match status" value="1"/>
</dbReference>
<dbReference type="PANTHER" id="PTHR43459:SF1">
    <property type="entry name" value="EG:BACN32G11.4 PROTEIN"/>
    <property type="match status" value="1"/>
</dbReference>
<reference evidence="2 3" key="1">
    <citation type="journal article" date="2024" name="Chem. Sci.">
        <title>Discovery of megapolipeptins by genome mining of a Burkholderiales bacteria collection.</title>
        <authorList>
            <person name="Paulo B.S."/>
            <person name="Recchia M.J.J."/>
            <person name="Lee S."/>
            <person name="Fergusson C.H."/>
            <person name="Romanowski S.B."/>
            <person name="Hernandez A."/>
            <person name="Krull N."/>
            <person name="Liu D.Y."/>
            <person name="Cavanagh H."/>
            <person name="Bos A."/>
            <person name="Gray C.A."/>
            <person name="Murphy B.T."/>
            <person name="Linington R.G."/>
            <person name="Eustaquio A.S."/>
        </authorList>
    </citation>
    <scope>NUCLEOTIDE SEQUENCE [LARGE SCALE GENOMIC DNA]</scope>
    <source>
        <strain evidence="2 3">RL17-338-BIC-A</strain>
    </source>
</reference>
<dbReference type="Pfam" id="PF00378">
    <property type="entry name" value="ECH_1"/>
    <property type="match status" value="1"/>
</dbReference>
<name>A0ABW9E302_9BURK</name>
<dbReference type="EMBL" id="JAQQCF010000029">
    <property type="protein sequence ID" value="MFM0640536.1"/>
    <property type="molecule type" value="Genomic_DNA"/>
</dbReference>
<sequence>MSYQTLLFDVVGDIATLTLNRPATLNALTGAMQQEMLAVLARVRDEPTIRALIVTGAGRAFCSGASLEAMIPAPGDPATPGEVAGRLMREVANPLVLALHSLPLPVICAMNGTAAGGGIGIALACDIVLAAHSATFALTFTPKLGLIPDLGVSWHLPRAIGWARALALTLTGKRITAAEAVKWGLIWGCVDDEALAGEARDLALRLARLPSHAITEVRDIYILSETATLIEQLEHEAIHQSSLLDRDSFREGVKAFFDRREPVFKARQFVSHPDDLL</sequence>